<evidence type="ECO:0000313" key="4">
    <source>
        <dbReference type="EMBL" id="GGI05256.1"/>
    </source>
</evidence>
<protein>
    <submittedName>
        <fullName evidence="4">Cation:proton antiporter</fullName>
    </submittedName>
</protein>
<evidence type="ECO:0000313" key="5">
    <source>
        <dbReference type="Proteomes" id="UP000650511"/>
    </source>
</evidence>
<dbReference type="Proteomes" id="UP000650511">
    <property type="component" value="Unassembled WGS sequence"/>
</dbReference>
<dbReference type="NCBIfam" id="TIGR01300">
    <property type="entry name" value="CPA3_mnhG_phaG"/>
    <property type="match status" value="1"/>
</dbReference>
<dbReference type="OrthoDB" id="3214257at2"/>
<keyword evidence="3" id="KW-0472">Membrane</keyword>
<keyword evidence="3" id="KW-1133">Transmembrane helix</keyword>
<comment type="caution">
    <text evidence="4">The sequence shown here is derived from an EMBL/GenBank/DDBJ whole genome shotgun (WGS) entry which is preliminary data.</text>
</comment>
<sequence>MLLVSTPLIVLGMLFLIASTVGLLKLPDLYTRAHAVAKSETLGLLLLFVGLLFRPELEIDASFRLAFVLVASLILNPTAVHALVRAAHRSGALPVQTVDQQAAETEITEALGGPPGPHGPHGPDDEEERA</sequence>
<reference evidence="4" key="2">
    <citation type="submission" date="2020-09" db="EMBL/GenBank/DDBJ databases">
        <authorList>
            <person name="Sun Q."/>
            <person name="Zhou Y."/>
        </authorList>
    </citation>
    <scope>NUCLEOTIDE SEQUENCE</scope>
    <source>
        <strain evidence="4">CGMCC 1.14988</strain>
    </source>
</reference>
<keyword evidence="3" id="KW-0812">Transmembrane</keyword>
<dbReference type="EMBL" id="BMHA01000004">
    <property type="protein sequence ID" value="GGI05256.1"/>
    <property type="molecule type" value="Genomic_DNA"/>
</dbReference>
<comment type="similarity">
    <text evidence="1">Belongs to the CPA3 antiporters (TC 2.A.63) subunit G family.</text>
</comment>
<name>A0A8J3AE24_9ACTN</name>
<evidence type="ECO:0000256" key="3">
    <source>
        <dbReference type="SAM" id="Phobius"/>
    </source>
</evidence>
<feature type="transmembrane region" description="Helical" evidence="3">
    <location>
        <begin position="6"/>
        <end position="24"/>
    </location>
</feature>
<evidence type="ECO:0000256" key="1">
    <source>
        <dbReference type="ARBA" id="ARBA00008404"/>
    </source>
</evidence>
<dbReference type="AlphaFoldDB" id="A0A8J3AE24"/>
<organism evidence="4 5">
    <name type="scientific">Egicoccus halophilus</name>
    <dbReference type="NCBI Taxonomy" id="1670830"/>
    <lineage>
        <taxon>Bacteria</taxon>
        <taxon>Bacillati</taxon>
        <taxon>Actinomycetota</taxon>
        <taxon>Nitriliruptoria</taxon>
        <taxon>Egicoccales</taxon>
        <taxon>Egicoccaceae</taxon>
        <taxon>Egicoccus</taxon>
    </lineage>
</organism>
<proteinExistence type="inferred from homology"/>
<keyword evidence="5" id="KW-1185">Reference proteome</keyword>
<evidence type="ECO:0000256" key="2">
    <source>
        <dbReference type="SAM" id="MobiDB-lite"/>
    </source>
</evidence>
<reference evidence="4" key="1">
    <citation type="journal article" date="2014" name="Int. J. Syst. Evol. Microbiol.">
        <title>Complete genome sequence of Corynebacterium casei LMG S-19264T (=DSM 44701T), isolated from a smear-ripened cheese.</title>
        <authorList>
            <consortium name="US DOE Joint Genome Institute (JGI-PGF)"/>
            <person name="Walter F."/>
            <person name="Albersmeier A."/>
            <person name="Kalinowski J."/>
            <person name="Ruckert C."/>
        </authorList>
    </citation>
    <scope>NUCLEOTIDE SEQUENCE</scope>
    <source>
        <strain evidence="4">CGMCC 1.14988</strain>
    </source>
</reference>
<dbReference type="PANTHER" id="PTHR34703:SF1">
    <property type="entry name" value="ANTIPORTER SUBUNIT MNHG2-RELATED"/>
    <property type="match status" value="1"/>
</dbReference>
<dbReference type="InterPro" id="IPR005133">
    <property type="entry name" value="PhaG_MnhG_YufB"/>
</dbReference>
<feature type="region of interest" description="Disordered" evidence="2">
    <location>
        <begin position="98"/>
        <end position="130"/>
    </location>
</feature>
<feature type="transmembrane region" description="Helical" evidence="3">
    <location>
        <begin position="65"/>
        <end position="84"/>
    </location>
</feature>
<gene>
    <name evidence="4" type="ORF">GCM10011354_13190</name>
</gene>
<dbReference type="PANTHER" id="PTHR34703">
    <property type="entry name" value="ANTIPORTER SUBUNIT MNHG2-RELATED"/>
    <property type="match status" value="1"/>
</dbReference>
<dbReference type="GO" id="GO:0015385">
    <property type="term" value="F:sodium:proton antiporter activity"/>
    <property type="evidence" value="ECO:0007669"/>
    <property type="project" value="TreeGrafter"/>
</dbReference>
<accession>A0A8J3AE24</accession>
<dbReference type="Pfam" id="PF03334">
    <property type="entry name" value="PhaG_MnhG_YufB"/>
    <property type="match status" value="1"/>
</dbReference>